<dbReference type="EMBL" id="BPLQ01001897">
    <property type="protein sequence ID" value="GIX86520.1"/>
    <property type="molecule type" value="Genomic_DNA"/>
</dbReference>
<evidence type="ECO:0008006" key="3">
    <source>
        <dbReference type="Google" id="ProtNLM"/>
    </source>
</evidence>
<name>A0AAV4NQC9_9ARAC</name>
<proteinExistence type="predicted"/>
<comment type="caution">
    <text evidence="1">The sequence shown here is derived from an EMBL/GenBank/DDBJ whole genome shotgun (WGS) entry which is preliminary data.</text>
</comment>
<evidence type="ECO:0000313" key="2">
    <source>
        <dbReference type="Proteomes" id="UP001054837"/>
    </source>
</evidence>
<organism evidence="1 2">
    <name type="scientific">Caerostris darwini</name>
    <dbReference type="NCBI Taxonomy" id="1538125"/>
    <lineage>
        <taxon>Eukaryota</taxon>
        <taxon>Metazoa</taxon>
        <taxon>Ecdysozoa</taxon>
        <taxon>Arthropoda</taxon>
        <taxon>Chelicerata</taxon>
        <taxon>Arachnida</taxon>
        <taxon>Araneae</taxon>
        <taxon>Araneomorphae</taxon>
        <taxon>Entelegynae</taxon>
        <taxon>Araneoidea</taxon>
        <taxon>Araneidae</taxon>
        <taxon>Caerostris</taxon>
    </lineage>
</organism>
<reference evidence="1 2" key="1">
    <citation type="submission" date="2021-06" db="EMBL/GenBank/DDBJ databases">
        <title>Caerostris darwini draft genome.</title>
        <authorList>
            <person name="Kono N."/>
            <person name="Arakawa K."/>
        </authorList>
    </citation>
    <scope>NUCLEOTIDE SEQUENCE [LARGE SCALE GENOMIC DNA]</scope>
</reference>
<keyword evidence="2" id="KW-1185">Reference proteome</keyword>
<evidence type="ECO:0000313" key="1">
    <source>
        <dbReference type="EMBL" id="GIX86520.1"/>
    </source>
</evidence>
<dbReference type="AlphaFoldDB" id="A0AAV4NQC9"/>
<accession>A0AAV4NQC9</accession>
<gene>
    <name evidence="1" type="ORF">CDAR_180351</name>
</gene>
<protein>
    <recommendedName>
        <fullName evidence="3">Secreted protein</fullName>
    </recommendedName>
</protein>
<sequence length="87" mass="10097">MRSAGTRVTVPSMNLPLSLWAWRPEVVKLSLVGHDSGRVMSYKHTCREGWQTRVAFLPFCVKSIMPQCLLRNYISSHHSSKKRFYPF</sequence>
<dbReference type="Proteomes" id="UP001054837">
    <property type="component" value="Unassembled WGS sequence"/>
</dbReference>